<proteinExistence type="predicted"/>
<accession>A0A812LBM7</accession>
<organism evidence="2 3">
    <name type="scientific">Symbiodinium pilosum</name>
    <name type="common">Dinoflagellate</name>
    <dbReference type="NCBI Taxonomy" id="2952"/>
    <lineage>
        <taxon>Eukaryota</taxon>
        <taxon>Sar</taxon>
        <taxon>Alveolata</taxon>
        <taxon>Dinophyceae</taxon>
        <taxon>Suessiales</taxon>
        <taxon>Symbiodiniaceae</taxon>
        <taxon>Symbiodinium</taxon>
    </lineage>
</organism>
<keyword evidence="3" id="KW-1185">Reference proteome</keyword>
<gene>
    <name evidence="2" type="ORF">SPIL2461_LOCUS4252</name>
</gene>
<feature type="non-terminal residue" evidence="2">
    <location>
        <position position="72"/>
    </location>
</feature>
<protein>
    <submittedName>
        <fullName evidence="2">Uncharacterized protein</fullName>
    </submittedName>
</protein>
<feature type="region of interest" description="Disordered" evidence="1">
    <location>
        <begin position="1"/>
        <end position="30"/>
    </location>
</feature>
<dbReference type="Proteomes" id="UP000649617">
    <property type="component" value="Unassembled WGS sequence"/>
</dbReference>
<dbReference type="AlphaFoldDB" id="A0A812LBM7"/>
<reference evidence="2" key="1">
    <citation type="submission" date="2021-02" db="EMBL/GenBank/DDBJ databases">
        <authorList>
            <person name="Dougan E. K."/>
            <person name="Rhodes N."/>
            <person name="Thang M."/>
            <person name="Chan C."/>
        </authorList>
    </citation>
    <scope>NUCLEOTIDE SEQUENCE</scope>
</reference>
<evidence type="ECO:0000313" key="3">
    <source>
        <dbReference type="Proteomes" id="UP000649617"/>
    </source>
</evidence>
<feature type="non-terminal residue" evidence="2">
    <location>
        <position position="1"/>
    </location>
</feature>
<dbReference type="EMBL" id="CAJNIZ010005502">
    <property type="protein sequence ID" value="CAE7242268.1"/>
    <property type="molecule type" value="Genomic_DNA"/>
</dbReference>
<sequence>EDVGSGGVRGVRADPGDGSHFPLQSSEIHGALHRHRHEPLLATNGAAHVLLRVLGLYCTKALHGRRQVLQHE</sequence>
<evidence type="ECO:0000313" key="2">
    <source>
        <dbReference type="EMBL" id="CAE7242268.1"/>
    </source>
</evidence>
<evidence type="ECO:0000256" key="1">
    <source>
        <dbReference type="SAM" id="MobiDB-lite"/>
    </source>
</evidence>
<name>A0A812LBM7_SYMPI</name>
<comment type="caution">
    <text evidence="2">The sequence shown here is derived from an EMBL/GenBank/DDBJ whole genome shotgun (WGS) entry which is preliminary data.</text>
</comment>